<keyword evidence="4" id="KW-0732">Signal</keyword>
<evidence type="ECO:0000259" key="9">
    <source>
        <dbReference type="Pfam" id="PF23122"/>
    </source>
</evidence>
<dbReference type="InterPro" id="IPR013517">
    <property type="entry name" value="FG-GAP"/>
</dbReference>
<feature type="domain" description="T-cell immunomodulatory protein TIP C2" evidence="9">
    <location>
        <begin position="512"/>
        <end position="612"/>
    </location>
</feature>
<accession>A0A397J6I7</accession>
<evidence type="ECO:0000313" key="10">
    <source>
        <dbReference type="EMBL" id="RHZ82632.1"/>
    </source>
</evidence>
<dbReference type="SUPFAM" id="SSF69318">
    <property type="entry name" value="Integrin alpha N-terminal domain"/>
    <property type="match status" value="2"/>
</dbReference>
<comment type="similarity">
    <text evidence="2">Belongs to the TIP family.</text>
</comment>
<dbReference type="InterPro" id="IPR028994">
    <property type="entry name" value="Integrin_alpha_N"/>
</dbReference>
<sequence>MTLNYFAKFYLTQFLIFGAVIIQVVNGLFQASKYSSSALYAVSDMGLDNINGTIVAFGDFNSDKYTDLIVLSADQTTISIYLWDHDSYKYELEPLLNITISTDESNPGFLITNVLPGDYNYDGYLDLLIMGQEGPTDQNAKNKPNYMRVYMGYSNNTFNSNYYTVPEATVQQPIPLDYYGTMKVDLLGHSFDNSSHISVWKNVFNETNSTLFEVVPMSINTTDTTTIPNCTLADPHSNAFIDFNGDCLADLFLTCNDSSSLTYQIWTNTKGEFQFSRSGDLPKGTGQISFADIDGDGAIDMLFPVCPADGSTCKIHVAYNIQISLCGSSDTNCRSSQDLCIADDNFYFNLTDSDSNDAYVILDLSSQLPEGEKILTLDTDFKGTLPVPIRVGDYNLDGYPDLLVVTYSSSSSHVTLLESYLCTISYCYQAAVTAKRREFKQVSDGASALSDISDAKSATFYDLDEDGTLDILVLKSDSGSARKIQMIANNYFVDAFFLKALMLNGVAEKQGYGVSYSGASYKFTVLDTSGESRANQIAQYPQSAYHALITPYSLFGLGRTNNYIELFFAGSTRNQTSHYTTYSGVIPNSQLIIIPYQPPGVYDTSTWSLELYIHPGVWVPWVLLVLVISTIVMGIIIGILYWLEKKEDRAQRRLYMHGLNFQAL</sequence>
<dbReference type="PANTHER" id="PTHR13412:SF0">
    <property type="entry name" value="T-CELL IMMUNOMODULATORY PROTEIN"/>
    <property type="match status" value="1"/>
</dbReference>
<comment type="subcellular location">
    <subcellularLocation>
        <location evidence="1">Membrane</location>
        <topology evidence="1">Single-pass type I membrane protein</topology>
    </subcellularLocation>
</comment>
<dbReference type="PANTHER" id="PTHR13412">
    <property type="entry name" value="T-CELL IMMUNOMODULATORY PROTEIN HOMOLOG"/>
    <property type="match status" value="1"/>
</dbReference>
<reference evidence="10 11" key="1">
    <citation type="submission" date="2018-08" db="EMBL/GenBank/DDBJ databases">
        <title>Genome and evolution of the arbuscular mycorrhizal fungus Diversispora epigaea (formerly Glomus versiforme) and its bacterial endosymbionts.</title>
        <authorList>
            <person name="Sun X."/>
            <person name="Fei Z."/>
            <person name="Harrison M."/>
        </authorList>
    </citation>
    <scope>NUCLEOTIDE SEQUENCE [LARGE SCALE GENOMIC DNA]</scope>
    <source>
        <strain evidence="10 11">IT104</strain>
    </source>
</reference>
<dbReference type="InterPro" id="IPR024881">
    <property type="entry name" value="Tip"/>
</dbReference>
<keyword evidence="6 8" id="KW-0472">Membrane</keyword>
<gene>
    <name evidence="10" type="ORF">Glove_106g45</name>
</gene>
<dbReference type="Pfam" id="PF13517">
    <property type="entry name" value="FG-GAP_3"/>
    <property type="match status" value="2"/>
</dbReference>
<evidence type="ECO:0000256" key="5">
    <source>
        <dbReference type="ARBA" id="ARBA00022989"/>
    </source>
</evidence>
<dbReference type="Proteomes" id="UP000266861">
    <property type="component" value="Unassembled WGS sequence"/>
</dbReference>
<evidence type="ECO:0000256" key="3">
    <source>
        <dbReference type="ARBA" id="ARBA00022692"/>
    </source>
</evidence>
<dbReference type="Gene3D" id="2.130.10.130">
    <property type="entry name" value="Integrin alpha, N-terminal"/>
    <property type="match status" value="2"/>
</dbReference>
<comment type="caution">
    <text evidence="10">The sequence shown here is derived from an EMBL/GenBank/DDBJ whole genome shotgun (WGS) entry which is preliminary data.</text>
</comment>
<keyword evidence="11" id="KW-1185">Reference proteome</keyword>
<proteinExistence type="inferred from homology"/>
<evidence type="ECO:0000256" key="6">
    <source>
        <dbReference type="ARBA" id="ARBA00023136"/>
    </source>
</evidence>
<evidence type="ECO:0000256" key="1">
    <source>
        <dbReference type="ARBA" id="ARBA00004479"/>
    </source>
</evidence>
<evidence type="ECO:0000313" key="11">
    <source>
        <dbReference type="Proteomes" id="UP000266861"/>
    </source>
</evidence>
<evidence type="ECO:0000256" key="2">
    <source>
        <dbReference type="ARBA" id="ARBA00006496"/>
    </source>
</evidence>
<name>A0A397J6I7_9GLOM</name>
<dbReference type="AlphaFoldDB" id="A0A397J6I7"/>
<evidence type="ECO:0000256" key="8">
    <source>
        <dbReference type="SAM" id="Phobius"/>
    </source>
</evidence>
<keyword evidence="3 8" id="KW-0812">Transmembrane</keyword>
<evidence type="ECO:0000256" key="4">
    <source>
        <dbReference type="ARBA" id="ARBA00022729"/>
    </source>
</evidence>
<dbReference type="InterPro" id="IPR057089">
    <property type="entry name" value="C2_TIP"/>
</dbReference>
<keyword evidence="5 8" id="KW-1133">Transmembrane helix</keyword>
<organism evidence="10 11">
    <name type="scientific">Diversispora epigaea</name>
    <dbReference type="NCBI Taxonomy" id="1348612"/>
    <lineage>
        <taxon>Eukaryota</taxon>
        <taxon>Fungi</taxon>
        <taxon>Fungi incertae sedis</taxon>
        <taxon>Mucoromycota</taxon>
        <taxon>Glomeromycotina</taxon>
        <taxon>Glomeromycetes</taxon>
        <taxon>Diversisporales</taxon>
        <taxon>Diversisporaceae</taxon>
        <taxon>Diversispora</taxon>
    </lineage>
</organism>
<feature type="transmembrane region" description="Helical" evidence="8">
    <location>
        <begin position="618"/>
        <end position="643"/>
    </location>
</feature>
<dbReference type="Pfam" id="PF23122">
    <property type="entry name" value="C2_ITFG1"/>
    <property type="match status" value="1"/>
</dbReference>
<evidence type="ECO:0000256" key="7">
    <source>
        <dbReference type="ARBA" id="ARBA00023180"/>
    </source>
</evidence>
<protein>
    <recommendedName>
        <fullName evidence="9">T-cell immunomodulatory protein TIP C2 domain-containing protein</fullName>
    </recommendedName>
</protein>
<dbReference type="GO" id="GO:0005886">
    <property type="term" value="C:plasma membrane"/>
    <property type="evidence" value="ECO:0007669"/>
    <property type="project" value="TreeGrafter"/>
</dbReference>
<dbReference type="EMBL" id="PQFF01000099">
    <property type="protein sequence ID" value="RHZ82632.1"/>
    <property type="molecule type" value="Genomic_DNA"/>
</dbReference>
<dbReference type="OrthoDB" id="10022113at2759"/>
<keyword evidence="7" id="KW-0325">Glycoprotein</keyword>